<feature type="compositionally biased region" description="Basic and acidic residues" evidence="1">
    <location>
        <begin position="380"/>
        <end position="400"/>
    </location>
</feature>
<feature type="region of interest" description="Disordered" evidence="1">
    <location>
        <begin position="26"/>
        <end position="53"/>
    </location>
</feature>
<name>A0A3M7IUJ0_HORWE</name>
<gene>
    <name evidence="2" type="ORF">D0859_06782</name>
</gene>
<reference evidence="2 3" key="1">
    <citation type="journal article" date="2018" name="BMC Genomics">
        <title>Genomic evidence for intraspecific hybridization in a clonal and extremely halotolerant yeast.</title>
        <authorList>
            <person name="Gostincar C."/>
            <person name="Stajich J.E."/>
            <person name="Zupancic J."/>
            <person name="Zalar P."/>
            <person name="Gunde-Cimerman N."/>
        </authorList>
    </citation>
    <scope>NUCLEOTIDE SEQUENCE [LARGE SCALE GENOMIC DNA]</scope>
    <source>
        <strain evidence="2 3">EXF-120</strain>
    </source>
</reference>
<feature type="compositionally biased region" description="Polar residues" evidence="1">
    <location>
        <begin position="352"/>
        <end position="364"/>
    </location>
</feature>
<dbReference type="AlphaFoldDB" id="A0A3M7IUJ0"/>
<comment type="caution">
    <text evidence="2">The sequence shown here is derived from an EMBL/GenBank/DDBJ whole genome shotgun (WGS) entry which is preliminary data.</text>
</comment>
<sequence length="615" mass="68546">MTTNHFLDLQWQDSEIETETEKVIGWTGSENPWPPGQNIFEDTTISPIPDEIPASSDVVPTFSPHSSSQDVALKSAVTFEILQSPTPVTDSHHPLLDQTVNTYGMDTGQDEGNVQDMSTGGIDPTDDFIDESQVQKRKLRPQTSRTGFMSTWIDHDETGNYDPNEELRRRRARIWRRRPRVHTEIDENVSPASKENVDEMKTALISISNDLAVKLHFASDAGKSAFRDHVKRLSAVPRQEPQDFARGQRLRDCGRDSFTHQDADHSGPCEDCASEGCDCEAAPRKEHIIQRIRYDRDYKKDPLPRKAPTNTSRECYTCRSEGKVCSLHFGHAVEDCAECKRTSNKSVPEKAGQNSALPDQQSTKPRGVAAPKKRKAVGKPAEDHAAVKHQKDGATRDPRHTTNGATKKIVSRFSHPIQFNAEDPTGSMPCAFCEQTSFQVIGLEAKEYDVIEWQDGRGYDEIGGGHRGDGVEPTRVCTACTMRRLLIIICESHKMRLIPGLSLETIDVEGAISSLFSGALRQQDRWCSVCPSLASYECEAASSVDLLGHECQGCGLSLCETCMVNLADKHKGDLQQMLTDLKDEPSDERPLGLRADWDLLKQDGLLMRYVLWANA</sequence>
<feature type="region of interest" description="Disordered" evidence="1">
    <location>
        <begin position="344"/>
        <end position="409"/>
    </location>
</feature>
<evidence type="ECO:0000313" key="2">
    <source>
        <dbReference type="EMBL" id="RMZ29140.1"/>
    </source>
</evidence>
<dbReference type="OrthoDB" id="5303703at2759"/>
<dbReference type="Proteomes" id="UP000281677">
    <property type="component" value="Unassembled WGS sequence"/>
</dbReference>
<evidence type="ECO:0000256" key="1">
    <source>
        <dbReference type="SAM" id="MobiDB-lite"/>
    </source>
</evidence>
<dbReference type="EMBL" id="QWIT01000176">
    <property type="protein sequence ID" value="RMZ29140.1"/>
    <property type="molecule type" value="Genomic_DNA"/>
</dbReference>
<proteinExistence type="predicted"/>
<organism evidence="2 3">
    <name type="scientific">Hortaea werneckii</name>
    <name type="common">Black yeast</name>
    <name type="synonym">Cladosporium werneckii</name>
    <dbReference type="NCBI Taxonomy" id="91943"/>
    <lineage>
        <taxon>Eukaryota</taxon>
        <taxon>Fungi</taxon>
        <taxon>Dikarya</taxon>
        <taxon>Ascomycota</taxon>
        <taxon>Pezizomycotina</taxon>
        <taxon>Dothideomycetes</taxon>
        <taxon>Dothideomycetidae</taxon>
        <taxon>Mycosphaerellales</taxon>
        <taxon>Teratosphaeriaceae</taxon>
        <taxon>Hortaea</taxon>
    </lineage>
</organism>
<accession>A0A3M7IUJ0</accession>
<protein>
    <submittedName>
        <fullName evidence="2">Uncharacterized protein</fullName>
    </submittedName>
</protein>
<evidence type="ECO:0000313" key="3">
    <source>
        <dbReference type="Proteomes" id="UP000281677"/>
    </source>
</evidence>